<evidence type="ECO:0000313" key="2">
    <source>
        <dbReference type="Proteomes" id="UP001519291"/>
    </source>
</evidence>
<reference evidence="1 2" key="1">
    <citation type="submission" date="2021-03" db="EMBL/GenBank/DDBJ databases">
        <title>Sequencing the genomes of 1000 actinobacteria strains.</title>
        <authorList>
            <person name="Klenk H.-P."/>
        </authorList>
    </citation>
    <scope>NUCLEOTIDE SEQUENCE [LARGE SCALE GENOMIC DNA]</scope>
    <source>
        <strain evidence="1 2">DSM 41480</strain>
    </source>
</reference>
<accession>A0ABS4YAW7</accession>
<evidence type="ECO:0000313" key="1">
    <source>
        <dbReference type="EMBL" id="MBP2405939.1"/>
    </source>
</evidence>
<organism evidence="1 2">
    <name type="scientific">Streptomyces syringium</name>
    <dbReference type="NCBI Taxonomy" id="76729"/>
    <lineage>
        <taxon>Bacteria</taxon>
        <taxon>Bacillati</taxon>
        <taxon>Actinomycetota</taxon>
        <taxon>Actinomycetes</taxon>
        <taxon>Kitasatosporales</taxon>
        <taxon>Streptomycetaceae</taxon>
        <taxon>Streptomyces</taxon>
    </lineage>
</organism>
<dbReference type="EMBL" id="JAGIOH010000001">
    <property type="protein sequence ID" value="MBP2405939.1"/>
    <property type="molecule type" value="Genomic_DNA"/>
</dbReference>
<proteinExistence type="predicted"/>
<sequence length="57" mass="6547">MRERADLIKVCEECDTVWLEGQPVSMDAYTDLDPYMSGFGKEPLWSNLVPLERGAQR</sequence>
<comment type="caution">
    <text evidence="1">The sequence shown here is derived from an EMBL/GenBank/DDBJ whole genome shotgun (WGS) entry which is preliminary data.</text>
</comment>
<gene>
    <name evidence="1" type="ORF">JO379_005408</name>
</gene>
<protein>
    <submittedName>
        <fullName evidence="1">Uncharacterized protein</fullName>
    </submittedName>
</protein>
<dbReference type="Proteomes" id="UP001519291">
    <property type="component" value="Unassembled WGS sequence"/>
</dbReference>
<dbReference type="RefSeq" id="WP_165451677.1">
    <property type="nucleotide sequence ID" value="NZ_JAGIOH010000001.1"/>
</dbReference>
<dbReference type="GeneID" id="91572264"/>
<keyword evidence="2" id="KW-1185">Reference proteome</keyword>
<name>A0ABS4YAW7_9ACTN</name>